<evidence type="ECO:0000256" key="5">
    <source>
        <dbReference type="SAM" id="Phobius"/>
    </source>
</evidence>
<dbReference type="Pfam" id="PF07690">
    <property type="entry name" value="MFS_1"/>
    <property type="match status" value="1"/>
</dbReference>
<gene>
    <name evidence="7" type="ORF">H9627_11375</name>
</gene>
<dbReference type="GO" id="GO:0046943">
    <property type="term" value="F:carboxylic acid transmembrane transporter activity"/>
    <property type="evidence" value="ECO:0007669"/>
    <property type="project" value="TreeGrafter"/>
</dbReference>
<dbReference type="Proteomes" id="UP000650224">
    <property type="component" value="Unassembled WGS sequence"/>
</dbReference>
<evidence type="ECO:0000256" key="1">
    <source>
        <dbReference type="ARBA" id="ARBA00004651"/>
    </source>
</evidence>
<sequence length="424" mass="45019">MTSTASTPTAQTSPKQGFRSYENKLVTVFFFAVGLVFFDRLIINFLMPFIQEDLGLNNAQVGQLAGAAALTWSIASIVGGRISDSVKSKRLYLVVLLVVFSTASFFQGFVVTFVHLIILRLMMGMFEGPTIPVTQSVLAMESSPHRRGFNLGFTMNTANGLFGGVLAPIVIVALANIFDWRTAFFFTILPGLIMAFVIWKVMREPQAASSEAMEYAHPDHKGGLGEVIRNRNVLLSIVMFSGFMVYLISLQVFGPLYLTNIRGWTASSMSLILAAFGVGTAIWGFVVPLISDRIGRKPTAIIFGLLSTLAPLSFVFVANPGLLGAAVFVFAAGMGVGGLAMSVIPAESVRPAVAGLAVGLPVGIGEFVGGFLNPVITGAVADQYGLASALFISSGGALVATFFALFLRESAPSKTGTRQTVVVG</sequence>
<comment type="caution">
    <text evidence="7">The sequence shown here is derived from an EMBL/GenBank/DDBJ whole genome shotgun (WGS) entry which is preliminary data.</text>
</comment>
<feature type="transmembrane region" description="Helical" evidence="5">
    <location>
        <begin position="351"/>
        <end position="372"/>
    </location>
</feature>
<feature type="transmembrane region" description="Helical" evidence="5">
    <location>
        <begin position="384"/>
        <end position="407"/>
    </location>
</feature>
<dbReference type="InterPro" id="IPR036259">
    <property type="entry name" value="MFS_trans_sf"/>
</dbReference>
<feature type="transmembrane region" description="Helical" evidence="5">
    <location>
        <begin position="184"/>
        <end position="202"/>
    </location>
</feature>
<evidence type="ECO:0000313" key="7">
    <source>
        <dbReference type="EMBL" id="MBD8030911.1"/>
    </source>
</evidence>
<dbReference type="SUPFAM" id="SSF103473">
    <property type="entry name" value="MFS general substrate transporter"/>
    <property type="match status" value="1"/>
</dbReference>
<evidence type="ECO:0000256" key="4">
    <source>
        <dbReference type="ARBA" id="ARBA00023136"/>
    </source>
</evidence>
<feature type="transmembrane region" description="Helical" evidence="5">
    <location>
        <begin position="299"/>
        <end position="317"/>
    </location>
</feature>
<protein>
    <submittedName>
        <fullName evidence="7">MFS transporter</fullName>
    </submittedName>
</protein>
<evidence type="ECO:0000256" key="2">
    <source>
        <dbReference type="ARBA" id="ARBA00022692"/>
    </source>
</evidence>
<feature type="transmembrane region" description="Helical" evidence="5">
    <location>
        <begin position="233"/>
        <end position="258"/>
    </location>
</feature>
<evidence type="ECO:0000259" key="6">
    <source>
        <dbReference type="PROSITE" id="PS50850"/>
    </source>
</evidence>
<dbReference type="PANTHER" id="PTHR23508">
    <property type="entry name" value="CARBOXYLIC ACID TRANSPORTER PROTEIN HOMOLOG"/>
    <property type="match status" value="1"/>
</dbReference>
<reference evidence="7 8" key="1">
    <citation type="submission" date="2020-08" db="EMBL/GenBank/DDBJ databases">
        <title>A Genomic Blueprint of the Chicken Gut Microbiome.</title>
        <authorList>
            <person name="Gilroy R."/>
            <person name="Ravi A."/>
            <person name="Getino M."/>
            <person name="Pursley I."/>
            <person name="Horton D.L."/>
            <person name="Alikhan N.-F."/>
            <person name="Baker D."/>
            <person name="Gharbi K."/>
            <person name="Hall N."/>
            <person name="Watson M."/>
            <person name="Adriaenssens E.M."/>
            <person name="Foster-Nyarko E."/>
            <person name="Jarju S."/>
            <person name="Secka A."/>
            <person name="Antonio M."/>
            <person name="Oren A."/>
            <person name="Chaudhuri R."/>
            <person name="La Ragione R.M."/>
            <person name="Hildebrand F."/>
            <person name="Pallen M.J."/>
        </authorList>
    </citation>
    <scope>NUCLEOTIDE SEQUENCE [LARGE SCALE GENOMIC DNA]</scope>
    <source>
        <strain evidence="7 8">Sa1YVA5</strain>
    </source>
</reference>
<feature type="transmembrane region" description="Helical" evidence="5">
    <location>
        <begin position="323"/>
        <end position="344"/>
    </location>
</feature>
<evidence type="ECO:0000256" key="3">
    <source>
        <dbReference type="ARBA" id="ARBA00022989"/>
    </source>
</evidence>
<name>A0A8I0HFL6_9CORY</name>
<accession>A0A8I0HFL6</accession>
<proteinExistence type="predicted"/>
<keyword evidence="8" id="KW-1185">Reference proteome</keyword>
<feature type="transmembrane region" description="Helical" evidence="5">
    <location>
        <begin position="91"/>
        <end position="111"/>
    </location>
</feature>
<feature type="transmembrane region" description="Helical" evidence="5">
    <location>
        <begin position="25"/>
        <end position="47"/>
    </location>
</feature>
<keyword evidence="4 5" id="KW-0472">Membrane</keyword>
<feature type="transmembrane region" description="Helical" evidence="5">
    <location>
        <begin position="59"/>
        <end position="79"/>
    </location>
</feature>
<comment type="subcellular location">
    <subcellularLocation>
        <location evidence="1">Cell membrane</location>
        <topology evidence="1">Multi-pass membrane protein</topology>
    </subcellularLocation>
</comment>
<dbReference type="RefSeq" id="WP_191734155.1">
    <property type="nucleotide sequence ID" value="NZ_JACSPR010000008.1"/>
</dbReference>
<evidence type="ECO:0000313" key="8">
    <source>
        <dbReference type="Proteomes" id="UP000650224"/>
    </source>
</evidence>
<dbReference type="GO" id="GO:0005886">
    <property type="term" value="C:plasma membrane"/>
    <property type="evidence" value="ECO:0007669"/>
    <property type="project" value="UniProtKB-SubCell"/>
</dbReference>
<dbReference type="PANTHER" id="PTHR23508:SF10">
    <property type="entry name" value="CARBOXYLIC ACID TRANSPORTER PROTEIN HOMOLOG"/>
    <property type="match status" value="1"/>
</dbReference>
<dbReference type="AlphaFoldDB" id="A0A8I0HFL6"/>
<dbReference type="EMBL" id="JACSPR010000008">
    <property type="protein sequence ID" value="MBD8030911.1"/>
    <property type="molecule type" value="Genomic_DNA"/>
</dbReference>
<dbReference type="Gene3D" id="1.20.1250.20">
    <property type="entry name" value="MFS general substrate transporter like domains"/>
    <property type="match status" value="2"/>
</dbReference>
<feature type="transmembrane region" description="Helical" evidence="5">
    <location>
        <begin position="160"/>
        <end position="178"/>
    </location>
</feature>
<dbReference type="InterPro" id="IPR020846">
    <property type="entry name" value="MFS_dom"/>
</dbReference>
<feature type="domain" description="Major facilitator superfamily (MFS) profile" evidence="6">
    <location>
        <begin position="25"/>
        <end position="412"/>
    </location>
</feature>
<organism evidence="7 8">
    <name type="scientific">Corynebacterium gallinarum</name>
    <dbReference type="NCBI Taxonomy" id="2762214"/>
    <lineage>
        <taxon>Bacteria</taxon>
        <taxon>Bacillati</taxon>
        <taxon>Actinomycetota</taxon>
        <taxon>Actinomycetes</taxon>
        <taxon>Mycobacteriales</taxon>
        <taxon>Corynebacteriaceae</taxon>
        <taxon>Corynebacterium</taxon>
    </lineage>
</organism>
<keyword evidence="3 5" id="KW-1133">Transmembrane helix</keyword>
<dbReference type="InterPro" id="IPR011701">
    <property type="entry name" value="MFS"/>
</dbReference>
<feature type="transmembrane region" description="Helical" evidence="5">
    <location>
        <begin position="117"/>
        <end position="139"/>
    </location>
</feature>
<feature type="transmembrane region" description="Helical" evidence="5">
    <location>
        <begin position="264"/>
        <end position="287"/>
    </location>
</feature>
<keyword evidence="2 5" id="KW-0812">Transmembrane</keyword>
<dbReference type="PROSITE" id="PS50850">
    <property type="entry name" value="MFS"/>
    <property type="match status" value="1"/>
</dbReference>